<evidence type="ECO:0000313" key="1">
    <source>
        <dbReference type="EMBL" id="UYQ60414.1"/>
    </source>
</evidence>
<dbReference type="EMBL" id="CP107567">
    <property type="protein sequence ID" value="UYQ60414.1"/>
    <property type="molecule type" value="Genomic_DNA"/>
</dbReference>
<evidence type="ECO:0000313" key="2">
    <source>
        <dbReference type="Proteomes" id="UP001163878"/>
    </source>
</evidence>
<proteinExistence type="predicted"/>
<gene>
    <name evidence="1" type="ORF">OGH68_02240</name>
</gene>
<dbReference type="Gene3D" id="2.30.30.240">
    <property type="entry name" value="PRC-barrel domain"/>
    <property type="match status" value="1"/>
</dbReference>
<keyword evidence="2" id="KW-1185">Reference proteome</keyword>
<protein>
    <submittedName>
        <fullName evidence="1">PRC-barrel domain-containing protein</fullName>
    </submittedName>
</protein>
<organism evidence="1 2">
    <name type="scientific">Streptomyces peucetius</name>
    <dbReference type="NCBI Taxonomy" id="1950"/>
    <lineage>
        <taxon>Bacteria</taxon>
        <taxon>Bacillati</taxon>
        <taxon>Actinomycetota</taxon>
        <taxon>Actinomycetes</taxon>
        <taxon>Kitasatosporales</taxon>
        <taxon>Streptomycetaceae</taxon>
        <taxon>Streptomyces</taxon>
    </lineage>
</organism>
<dbReference type="Proteomes" id="UP001163878">
    <property type="component" value="Chromosome"/>
</dbReference>
<reference evidence="1" key="1">
    <citation type="submission" date="2022-10" db="EMBL/GenBank/DDBJ databases">
        <title>Cytochrome P450 Catalyzes Benzene Ring Formation in the Biosynthesis of Trialkyl-Substituted Aromatic Polyketides.</title>
        <authorList>
            <person name="Zhao E."/>
            <person name="Ge H."/>
        </authorList>
    </citation>
    <scope>NUCLEOTIDE SEQUENCE</scope>
    <source>
        <strain evidence="1">NA0869</strain>
    </source>
</reference>
<dbReference type="RefSeq" id="WP_264241615.1">
    <property type="nucleotide sequence ID" value="NZ_CP107567.1"/>
</dbReference>
<sequence>MKATDLLGAEAVDTDGRRLGRVHDIRLARFGRDAAWRIDAVVVGPMALSYRLGYADEAVQGPRLLAVLARRLGRRNRPIPWGQIVSFGQRRLVVRPDAERDGS</sequence>
<accession>A0ABY6I0W7</accession>
<name>A0ABY6I0W7_STRPE</name>